<name>A0AAN6ZMG8_9PEZI</name>
<proteinExistence type="inferred from homology"/>
<evidence type="ECO:0000256" key="3">
    <source>
        <dbReference type="ARBA" id="ARBA00022670"/>
    </source>
</evidence>
<dbReference type="Pfam" id="PF00450">
    <property type="entry name" value="Peptidase_S10"/>
    <property type="match status" value="1"/>
</dbReference>
<dbReference type="SUPFAM" id="SSF53474">
    <property type="entry name" value="alpha/beta-Hydrolases"/>
    <property type="match status" value="1"/>
</dbReference>
<evidence type="ECO:0000313" key="8">
    <source>
        <dbReference type="EMBL" id="KAK4143034.1"/>
    </source>
</evidence>
<dbReference type="InterPro" id="IPR001563">
    <property type="entry name" value="Peptidase_S10"/>
</dbReference>
<dbReference type="GO" id="GO:0004185">
    <property type="term" value="F:serine-type carboxypeptidase activity"/>
    <property type="evidence" value="ECO:0007669"/>
    <property type="project" value="InterPro"/>
</dbReference>
<organism evidence="8 9">
    <name type="scientific">Dichotomopilus funicola</name>
    <dbReference type="NCBI Taxonomy" id="1934379"/>
    <lineage>
        <taxon>Eukaryota</taxon>
        <taxon>Fungi</taxon>
        <taxon>Dikarya</taxon>
        <taxon>Ascomycota</taxon>
        <taxon>Pezizomycotina</taxon>
        <taxon>Sordariomycetes</taxon>
        <taxon>Sordariomycetidae</taxon>
        <taxon>Sordariales</taxon>
        <taxon>Chaetomiaceae</taxon>
        <taxon>Dichotomopilus</taxon>
    </lineage>
</organism>
<keyword evidence="3" id="KW-0645">Protease</keyword>
<dbReference type="EMBL" id="MU853590">
    <property type="protein sequence ID" value="KAK4143034.1"/>
    <property type="molecule type" value="Genomic_DNA"/>
</dbReference>
<dbReference type="InterPro" id="IPR029058">
    <property type="entry name" value="AB_hydrolase_fold"/>
</dbReference>
<dbReference type="PRINTS" id="PR00724">
    <property type="entry name" value="CRBOXYPTASEC"/>
</dbReference>
<protein>
    <submittedName>
        <fullName evidence="8">Alpha/Beta hydrolase protein</fullName>
    </submittedName>
</protein>
<evidence type="ECO:0000256" key="2">
    <source>
        <dbReference type="ARBA" id="ARBA00022645"/>
    </source>
</evidence>
<accession>A0AAN6ZMG8</accession>
<evidence type="ECO:0000256" key="1">
    <source>
        <dbReference type="ARBA" id="ARBA00009431"/>
    </source>
</evidence>
<keyword evidence="9" id="KW-1185">Reference proteome</keyword>
<keyword evidence="6" id="KW-0325">Glycoprotein</keyword>
<evidence type="ECO:0000256" key="6">
    <source>
        <dbReference type="ARBA" id="ARBA00023180"/>
    </source>
</evidence>
<keyword evidence="4 7" id="KW-0732">Signal</keyword>
<dbReference type="AlphaFoldDB" id="A0AAN6ZMG8"/>
<evidence type="ECO:0000256" key="7">
    <source>
        <dbReference type="SAM" id="SignalP"/>
    </source>
</evidence>
<dbReference type="Proteomes" id="UP001302676">
    <property type="component" value="Unassembled WGS sequence"/>
</dbReference>
<dbReference type="PROSITE" id="PS00560">
    <property type="entry name" value="CARBOXYPEPT_SER_HIS"/>
    <property type="match status" value="1"/>
</dbReference>
<dbReference type="InterPro" id="IPR033124">
    <property type="entry name" value="Ser_caboxypep_his_AS"/>
</dbReference>
<reference evidence="8" key="2">
    <citation type="submission" date="2023-05" db="EMBL/GenBank/DDBJ databases">
        <authorList>
            <consortium name="Lawrence Berkeley National Laboratory"/>
            <person name="Steindorff A."/>
            <person name="Hensen N."/>
            <person name="Bonometti L."/>
            <person name="Westerberg I."/>
            <person name="Brannstrom I.O."/>
            <person name="Guillou S."/>
            <person name="Cros-Aarteil S."/>
            <person name="Calhoun S."/>
            <person name="Haridas S."/>
            <person name="Kuo A."/>
            <person name="Mondo S."/>
            <person name="Pangilinan J."/>
            <person name="Riley R."/>
            <person name="Labutti K."/>
            <person name="Andreopoulos B."/>
            <person name="Lipzen A."/>
            <person name="Chen C."/>
            <person name="Yanf M."/>
            <person name="Daum C."/>
            <person name="Ng V."/>
            <person name="Clum A."/>
            <person name="Ohm R."/>
            <person name="Martin F."/>
            <person name="Silar P."/>
            <person name="Natvig D."/>
            <person name="Lalanne C."/>
            <person name="Gautier V."/>
            <person name="Ament-Velasquez S.L."/>
            <person name="Kruys A."/>
            <person name="Hutchinson M.I."/>
            <person name="Powell A.J."/>
            <person name="Barry K."/>
            <person name="Miller A.N."/>
            <person name="Grigoriev I.V."/>
            <person name="Debuchy R."/>
            <person name="Gladieux P."/>
            <person name="Thoren M.H."/>
            <person name="Johannesson H."/>
        </authorList>
    </citation>
    <scope>NUCLEOTIDE SEQUENCE</scope>
    <source>
        <strain evidence="8">CBS 141.50</strain>
    </source>
</reference>
<dbReference type="PANTHER" id="PTHR11802:SF189">
    <property type="entry name" value="CARBOXYPEPTIDASE"/>
    <property type="match status" value="1"/>
</dbReference>
<comment type="similarity">
    <text evidence="1">Belongs to the peptidase S10 family.</text>
</comment>
<gene>
    <name evidence="8" type="ORF">C8A04DRAFT_29259</name>
</gene>
<dbReference type="GO" id="GO:0006508">
    <property type="term" value="P:proteolysis"/>
    <property type="evidence" value="ECO:0007669"/>
    <property type="project" value="UniProtKB-KW"/>
</dbReference>
<dbReference type="Gene3D" id="3.40.50.1820">
    <property type="entry name" value="alpha/beta hydrolase"/>
    <property type="match status" value="1"/>
</dbReference>
<dbReference type="GO" id="GO:0000324">
    <property type="term" value="C:fungal-type vacuole"/>
    <property type="evidence" value="ECO:0007669"/>
    <property type="project" value="TreeGrafter"/>
</dbReference>
<evidence type="ECO:0000256" key="4">
    <source>
        <dbReference type="ARBA" id="ARBA00022729"/>
    </source>
</evidence>
<keyword evidence="5 8" id="KW-0378">Hydrolase</keyword>
<dbReference type="RefSeq" id="XP_062636405.1">
    <property type="nucleotide sequence ID" value="XM_062780949.1"/>
</dbReference>
<reference evidence="8" key="1">
    <citation type="journal article" date="2023" name="Mol. Phylogenet. Evol.">
        <title>Genome-scale phylogeny and comparative genomics of the fungal order Sordariales.</title>
        <authorList>
            <person name="Hensen N."/>
            <person name="Bonometti L."/>
            <person name="Westerberg I."/>
            <person name="Brannstrom I.O."/>
            <person name="Guillou S."/>
            <person name="Cros-Aarteil S."/>
            <person name="Calhoun S."/>
            <person name="Haridas S."/>
            <person name="Kuo A."/>
            <person name="Mondo S."/>
            <person name="Pangilinan J."/>
            <person name="Riley R."/>
            <person name="LaButti K."/>
            <person name="Andreopoulos B."/>
            <person name="Lipzen A."/>
            <person name="Chen C."/>
            <person name="Yan M."/>
            <person name="Daum C."/>
            <person name="Ng V."/>
            <person name="Clum A."/>
            <person name="Steindorff A."/>
            <person name="Ohm R.A."/>
            <person name="Martin F."/>
            <person name="Silar P."/>
            <person name="Natvig D.O."/>
            <person name="Lalanne C."/>
            <person name="Gautier V."/>
            <person name="Ament-Velasquez S.L."/>
            <person name="Kruys A."/>
            <person name="Hutchinson M.I."/>
            <person name="Powell A.J."/>
            <person name="Barry K."/>
            <person name="Miller A.N."/>
            <person name="Grigoriev I.V."/>
            <person name="Debuchy R."/>
            <person name="Gladieux P."/>
            <person name="Hiltunen Thoren M."/>
            <person name="Johannesson H."/>
        </authorList>
    </citation>
    <scope>NUCLEOTIDE SEQUENCE</scope>
    <source>
        <strain evidence="8">CBS 141.50</strain>
    </source>
</reference>
<dbReference type="GeneID" id="87817562"/>
<evidence type="ECO:0000256" key="5">
    <source>
        <dbReference type="ARBA" id="ARBA00022801"/>
    </source>
</evidence>
<feature type="signal peptide" evidence="7">
    <location>
        <begin position="1"/>
        <end position="24"/>
    </location>
</feature>
<comment type="caution">
    <text evidence="8">The sequence shown here is derived from an EMBL/GenBank/DDBJ whole genome shotgun (WGS) entry which is preliminary data.</text>
</comment>
<dbReference type="PANTHER" id="PTHR11802">
    <property type="entry name" value="SERINE PROTEASE FAMILY S10 SERINE CARBOXYPEPTIDASE"/>
    <property type="match status" value="1"/>
</dbReference>
<keyword evidence="2" id="KW-0121">Carboxypeptidase</keyword>
<feature type="chain" id="PRO_5043026444" evidence="7">
    <location>
        <begin position="25"/>
        <end position="672"/>
    </location>
</feature>
<evidence type="ECO:0000313" key="9">
    <source>
        <dbReference type="Proteomes" id="UP001302676"/>
    </source>
</evidence>
<sequence>MKRGTLVSSGLVCAFSSLMPGAHAQFPPPREGITVVQSKFHENLSLSFKEPGICETTPGVKSYSGYVHLPPNFLGSEGLQDFPINTFFWFFEARKDPANAPLAIWLNGGPGSSSMMGLLEENGPCFVGADSRSTYLNPWSWNNEVNMLYIDQPVQTGFSYDVLTNVTVQLSEDNPSTPIITPTDFGGDAIPATNYTFQIGTVGSQKWSQTTNTTELSAHALWHFLQTWLTDFPHYSSADDRISLWAESYGGHYGPGIFRFFQTQNKKLATGNGRLKERYPGARRLHLDTLGLINGAVDWEILAEAGIEFPVNNTYDLQLYNSTYHAALQHNWTRPDGWRDRLLTCRSAIGPHPIPIHTDPSDPPAPPPLNDTITAFCSNLSHDLNAALLDTFPSISGRAQFDIAHPRRDPFPPPHLYGYLTSSSTLAALGVPVNYSAVSEAANQVFEESFDILRGGYLETLAALLDEDVNDDEEKVQVHLVYGDRDYGANWLNGERTSLAVPWRGAEGFAEALYTPLVLTPDEGGDEDEDETSFGLTRQTGRFSFTRVFQSGHEVPAYQPAAAHAIFQRANARRDIATGRVRVDEEYTTDRGLRDAWTVRSTVPEFPRPRCYVLVPGSCEPEVWRTVVDGTAVVKDYFVVGRRGEDGGEVYFEYEDDGSQRVVENGMDSEEL</sequence>